<reference evidence="3 4" key="1">
    <citation type="submission" date="2020-07" db="EMBL/GenBank/DDBJ databases">
        <title>Alkalicella. sp. LB2 genome.</title>
        <authorList>
            <person name="Postec A."/>
            <person name="Quemeneur M."/>
        </authorList>
    </citation>
    <scope>NUCLEOTIDE SEQUENCE [LARGE SCALE GENOMIC DNA]</scope>
    <source>
        <strain evidence="3 4">LB2</strain>
    </source>
</reference>
<dbReference type="Proteomes" id="UP000516160">
    <property type="component" value="Chromosome"/>
</dbReference>
<dbReference type="InterPro" id="IPR011642">
    <property type="entry name" value="Gate_dom"/>
</dbReference>
<proteinExistence type="predicted"/>
<feature type="transmembrane region" description="Helical" evidence="1">
    <location>
        <begin position="47"/>
        <end position="70"/>
    </location>
</feature>
<keyword evidence="1" id="KW-0812">Transmembrane</keyword>
<dbReference type="AlphaFoldDB" id="A0A7G9WCB2"/>
<feature type="transmembrane region" description="Helical" evidence="1">
    <location>
        <begin position="17"/>
        <end position="35"/>
    </location>
</feature>
<feature type="domain" description="Nucleoside transporter/FeoB GTPase Gate" evidence="2">
    <location>
        <begin position="19"/>
        <end position="114"/>
    </location>
</feature>
<sequence>MKIGKVVFNGGKNGATVIWELAKVIIPIITLVNFLERAGFLEHIAEFLQPAMGIFSLPGEGALVLIIGNLTTVYGAVAAMMTLDLTVKEITILSTMIAICHSMLSETVIARKVGAKWYVVLGFRVSMSLIVGVILGIIL</sequence>
<dbReference type="RefSeq" id="WP_213166716.1">
    <property type="nucleotide sequence ID" value="NZ_CP058559.1"/>
</dbReference>
<gene>
    <name evidence="3" type="ORF">HYG86_16885</name>
</gene>
<evidence type="ECO:0000313" key="3">
    <source>
        <dbReference type="EMBL" id="QNO16324.1"/>
    </source>
</evidence>
<organism evidence="3 4">
    <name type="scientific">Alkalicella caledoniensis</name>
    <dbReference type="NCBI Taxonomy" id="2731377"/>
    <lineage>
        <taxon>Bacteria</taxon>
        <taxon>Bacillati</taxon>
        <taxon>Bacillota</taxon>
        <taxon>Clostridia</taxon>
        <taxon>Eubacteriales</taxon>
        <taxon>Proteinivoracaceae</taxon>
        <taxon>Alkalicella</taxon>
    </lineage>
</organism>
<evidence type="ECO:0000256" key="1">
    <source>
        <dbReference type="SAM" id="Phobius"/>
    </source>
</evidence>
<feature type="transmembrane region" description="Helical" evidence="1">
    <location>
        <begin position="117"/>
        <end position="138"/>
    </location>
</feature>
<dbReference type="EMBL" id="CP058559">
    <property type="protein sequence ID" value="QNO16324.1"/>
    <property type="molecule type" value="Genomic_DNA"/>
</dbReference>
<dbReference type="Pfam" id="PF07670">
    <property type="entry name" value="Gate"/>
    <property type="match status" value="1"/>
</dbReference>
<keyword evidence="4" id="KW-1185">Reference proteome</keyword>
<name>A0A7G9WCB2_ALKCA</name>
<keyword evidence="1" id="KW-1133">Transmembrane helix</keyword>
<evidence type="ECO:0000259" key="2">
    <source>
        <dbReference type="Pfam" id="PF07670"/>
    </source>
</evidence>
<keyword evidence="1" id="KW-0472">Membrane</keyword>
<accession>A0A7G9WCB2</accession>
<dbReference type="KEGG" id="acae:HYG86_16885"/>
<evidence type="ECO:0000313" key="4">
    <source>
        <dbReference type="Proteomes" id="UP000516160"/>
    </source>
</evidence>
<protein>
    <submittedName>
        <fullName evidence="3">Nucleoside recognition protein</fullName>
    </submittedName>
</protein>